<keyword evidence="3" id="KW-1185">Reference proteome</keyword>
<protein>
    <submittedName>
        <fullName evidence="4">Uncharacterized protein LOC111448397 isoform X1</fullName>
    </submittedName>
</protein>
<gene>
    <name evidence="4" type="primary">LOC111448397</name>
</gene>
<proteinExistence type="predicted"/>
<name>A0A6J1FSJ0_CUCMO</name>
<dbReference type="Pfam" id="PF25122">
    <property type="entry name" value="DUF7815"/>
    <property type="match status" value="1"/>
</dbReference>
<dbReference type="InterPro" id="IPR056717">
    <property type="entry name" value="DUF7815"/>
</dbReference>
<dbReference type="Proteomes" id="UP000504609">
    <property type="component" value="Unplaced"/>
</dbReference>
<reference evidence="4" key="1">
    <citation type="submission" date="2025-08" db="UniProtKB">
        <authorList>
            <consortium name="RefSeq"/>
        </authorList>
    </citation>
    <scope>IDENTIFICATION</scope>
    <source>
        <tissue evidence="4">Young leaves</tissue>
    </source>
</reference>
<dbReference type="PANTHER" id="PTHR36308:SF1">
    <property type="entry name" value="DENTIN SIALOPHOSPHOPROTEIN-RELATED"/>
    <property type="match status" value="1"/>
</dbReference>
<dbReference type="RefSeq" id="XP_022943736.1">
    <property type="nucleotide sequence ID" value="XM_023087968.1"/>
</dbReference>
<feature type="domain" description="DUF7815" evidence="2">
    <location>
        <begin position="52"/>
        <end position="77"/>
    </location>
</feature>
<dbReference type="GeneID" id="111448397"/>
<dbReference type="PANTHER" id="PTHR36308">
    <property type="entry name" value="DENTIN SIALOPHOSPHOPROTEIN-RELATED"/>
    <property type="match status" value="1"/>
</dbReference>
<dbReference type="AlphaFoldDB" id="A0A6J1FSJ0"/>
<evidence type="ECO:0000259" key="2">
    <source>
        <dbReference type="Pfam" id="PF25122"/>
    </source>
</evidence>
<dbReference type="KEGG" id="cmos:111448397"/>
<evidence type="ECO:0000256" key="1">
    <source>
        <dbReference type="SAM" id="MobiDB-lite"/>
    </source>
</evidence>
<accession>A0A6J1FSJ0</accession>
<organism evidence="3 4">
    <name type="scientific">Cucurbita moschata</name>
    <name type="common">Winter crookneck squash</name>
    <name type="synonym">Cucurbita pepo var. moschata</name>
    <dbReference type="NCBI Taxonomy" id="3662"/>
    <lineage>
        <taxon>Eukaryota</taxon>
        <taxon>Viridiplantae</taxon>
        <taxon>Streptophyta</taxon>
        <taxon>Embryophyta</taxon>
        <taxon>Tracheophyta</taxon>
        <taxon>Spermatophyta</taxon>
        <taxon>Magnoliopsida</taxon>
        <taxon>eudicotyledons</taxon>
        <taxon>Gunneridae</taxon>
        <taxon>Pentapetalae</taxon>
        <taxon>rosids</taxon>
        <taxon>fabids</taxon>
        <taxon>Cucurbitales</taxon>
        <taxon>Cucurbitaceae</taxon>
        <taxon>Cucurbiteae</taxon>
        <taxon>Cucurbita</taxon>
    </lineage>
</organism>
<feature type="region of interest" description="Disordered" evidence="1">
    <location>
        <begin position="237"/>
        <end position="276"/>
    </location>
</feature>
<evidence type="ECO:0000313" key="4">
    <source>
        <dbReference type="RefSeq" id="XP_022943736.1"/>
    </source>
</evidence>
<evidence type="ECO:0000313" key="3">
    <source>
        <dbReference type="Proteomes" id="UP000504609"/>
    </source>
</evidence>
<sequence>MAYEIPHDLIKQLQISLRNGARISSYDPHDPSLPNLPSLHETIAELDPSPPCLRCKHCRGRFLRDLKSFICVFCGREQSTEVPPDPINFKNTIACRWLLESFDLDGSEMVGPIDLKKSNRGKSPEQFPLTDILDLEIRWPETEDMGLSDDTSAPSKSTLNLAGVELDCYFSEGKNDSTSKASDELPLPNTQIDVSESKTIKDNVGLSLFGNVPSSEMTTRITKHDDSFSGWEASFQTAGPATSRHSSKSGFGLKNKSRSGEMEDTQGPSDNFRKGIVNGVVPKVDKTEVDSFSTTTSKDSDFRNSSQPNSFAGAFLNPNGISGEKATRPDAAFDVRRMSEENGATGANLEATKCRAASGTSSSSDDVHMTVAKMHELSFMLESNLSIPPK</sequence>